<dbReference type="RefSeq" id="WP_108431514.1">
    <property type="nucleotide sequence ID" value="NZ_CP026947.1"/>
</dbReference>
<reference evidence="12" key="1">
    <citation type="submission" date="2018-04" db="EMBL/GenBank/DDBJ databases">
        <authorList>
            <person name="Liu S."/>
            <person name="Wang Z."/>
            <person name="Li J."/>
        </authorList>
    </citation>
    <scope>NUCLEOTIDE SEQUENCE [LARGE SCALE GENOMIC DNA]</scope>
    <source>
        <strain evidence="12">2189</strain>
    </source>
</reference>
<dbReference type="GO" id="GO:0008237">
    <property type="term" value="F:metallopeptidase activity"/>
    <property type="evidence" value="ECO:0007669"/>
    <property type="project" value="UniProtKB-KW"/>
</dbReference>
<comment type="cofactor">
    <cofactor evidence="1 10">
        <name>Zn(2+)</name>
        <dbReference type="ChEBI" id="CHEBI:29105"/>
    </cofactor>
</comment>
<accession>A0A2U1T8F7</accession>
<dbReference type="GO" id="GO:0006508">
    <property type="term" value="P:proteolysis"/>
    <property type="evidence" value="ECO:0007669"/>
    <property type="project" value="UniProtKB-KW"/>
</dbReference>
<evidence type="ECO:0000256" key="4">
    <source>
        <dbReference type="ARBA" id="ARBA00022670"/>
    </source>
</evidence>
<name>A0A2U1T8F7_9CORY</name>
<dbReference type="PRINTS" id="PR00932">
    <property type="entry name" value="AMINO1PTASE"/>
</dbReference>
<evidence type="ECO:0000256" key="7">
    <source>
        <dbReference type="ARBA" id="ARBA00022833"/>
    </source>
</evidence>
<evidence type="ECO:0000256" key="9">
    <source>
        <dbReference type="RuleBase" id="RU004386"/>
    </source>
</evidence>
<gene>
    <name evidence="11" type="ORF">DF222_02865</name>
</gene>
<dbReference type="Pfam" id="PF02127">
    <property type="entry name" value="Peptidase_M18"/>
    <property type="match status" value="1"/>
</dbReference>
<organism evidence="11 12">
    <name type="scientific">Corynebacterium yudongzhengii</name>
    <dbReference type="NCBI Taxonomy" id="2080740"/>
    <lineage>
        <taxon>Bacteria</taxon>
        <taxon>Bacillati</taxon>
        <taxon>Actinomycetota</taxon>
        <taxon>Actinomycetes</taxon>
        <taxon>Mycobacteriales</taxon>
        <taxon>Corynebacteriaceae</taxon>
        <taxon>Corynebacterium</taxon>
    </lineage>
</organism>
<dbReference type="EC" id="3.4.11.-" evidence="10"/>
<comment type="caution">
    <text evidence="11">The sequence shown here is derived from an EMBL/GenBank/DDBJ whole genome shotgun (WGS) entry which is preliminary data.</text>
</comment>
<dbReference type="AlphaFoldDB" id="A0A2U1T8F7"/>
<dbReference type="Gene3D" id="3.40.630.10">
    <property type="entry name" value="Zn peptidases"/>
    <property type="match status" value="1"/>
</dbReference>
<keyword evidence="3 9" id="KW-0031">Aminopeptidase</keyword>
<keyword evidence="5 9" id="KW-0479">Metal-binding</keyword>
<dbReference type="PANTHER" id="PTHR28570:SF3">
    <property type="entry name" value="ASPARTYL AMINOPEPTIDASE"/>
    <property type="match status" value="1"/>
</dbReference>
<dbReference type="PANTHER" id="PTHR28570">
    <property type="entry name" value="ASPARTYL AMINOPEPTIDASE"/>
    <property type="match status" value="1"/>
</dbReference>
<dbReference type="OrthoDB" id="5288740at2"/>
<dbReference type="EMBL" id="QEEZ01000004">
    <property type="protein sequence ID" value="PWC02291.1"/>
    <property type="molecule type" value="Genomic_DNA"/>
</dbReference>
<protein>
    <recommendedName>
        <fullName evidence="10">M18 family aminopeptidase</fullName>
        <ecNumber evidence="10">3.4.11.-</ecNumber>
    </recommendedName>
</protein>
<keyword evidence="8 9" id="KW-0482">Metalloprotease</keyword>
<evidence type="ECO:0000256" key="8">
    <source>
        <dbReference type="ARBA" id="ARBA00023049"/>
    </source>
</evidence>
<sequence length="394" mass="42717">MNSIRDLLDFIQDSPSAYHAAHAVAERLGYPVHNETDDWPATAGGHTVIRGGAVISYYIPENPRSFRIIGSHTDSPALYLKPQPDFTAHGFDQVAVEIYGGPILETMFDRELTVAGRVVLVDGTEHLVRLDSALRLPNLAIHLGREEIKRQEHIVPVSLSGPVMEQIAEQLGVTPRDIVGHDLLTVDAQPGEVCGEYLLAPRLDNLSSVHASLTALQRAEADARDVLVLAAFNHEEVGSSSPEGAAGSLFEDVLWRTAEALGRDPRQMLAGATQVSADAAHSVHPNYPHKHDPQHRPVIGGGPVTKINAKQRYASDAATIAMWERACIDMPNQHFVSNNNVPCGSTIGPISATRLGIPTVDVGVPLLSMHSAREMIGTRDQLWLTDALEAYLID</sequence>
<keyword evidence="6 9" id="KW-0378">Hydrolase</keyword>
<evidence type="ECO:0000313" key="11">
    <source>
        <dbReference type="EMBL" id="PWC02291.1"/>
    </source>
</evidence>
<evidence type="ECO:0000256" key="3">
    <source>
        <dbReference type="ARBA" id="ARBA00022438"/>
    </source>
</evidence>
<dbReference type="SUPFAM" id="SSF53187">
    <property type="entry name" value="Zn-dependent exopeptidases"/>
    <property type="match status" value="1"/>
</dbReference>
<dbReference type="InterPro" id="IPR001948">
    <property type="entry name" value="Peptidase_M18"/>
</dbReference>
<dbReference type="GO" id="GO:0008270">
    <property type="term" value="F:zinc ion binding"/>
    <property type="evidence" value="ECO:0007669"/>
    <property type="project" value="InterPro"/>
</dbReference>
<dbReference type="Gene3D" id="2.30.250.10">
    <property type="entry name" value="Aminopeptidase i, Domain 2"/>
    <property type="match status" value="1"/>
</dbReference>
<keyword evidence="12" id="KW-1185">Reference proteome</keyword>
<dbReference type="GO" id="GO:0004177">
    <property type="term" value="F:aminopeptidase activity"/>
    <property type="evidence" value="ECO:0007669"/>
    <property type="project" value="UniProtKB-KW"/>
</dbReference>
<dbReference type="Proteomes" id="UP000244989">
    <property type="component" value="Unassembled WGS sequence"/>
</dbReference>
<dbReference type="NCBIfam" id="NF002759">
    <property type="entry name" value="PRK02813.1"/>
    <property type="match status" value="1"/>
</dbReference>
<evidence type="ECO:0000256" key="6">
    <source>
        <dbReference type="ARBA" id="ARBA00022801"/>
    </source>
</evidence>
<evidence type="ECO:0000256" key="10">
    <source>
        <dbReference type="RuleBase" id="RU004387"/>
    </source>
</evidence>
<dbReference type="InterPro" id="IPR023358">
    <property type="entry name" value="Peptidase_M18_dom2"/>
</dbReference>
<dbReference type="GO" id="GO:0005737">
    <property type="term" value="C:cytoplasm"/>
    <property type="evidence" value="ECO:0007669"/>
    <property type="project" value="UniProtKB-ARBA"/>
</dbReference>
<evidence type="ECO:0000256" key="2">
    <source>
        <dbReference type="ARBA" id="ARBA00008290"/>
    </source>
</evidence>
<keyword evidence="4 9" id="KW-0645">Protease</keyword>
<evidence type="ECO:0000256" key="1">
    <source>
        <dbReference type="ARBA" id="ARBA00001947"/>
    </source>
</evidence>
<keyword evidence="7 9" id="KW-0862">Zinc</keyword>
<dbReference type="KEGG" id="cyz:C3B44_05645"/>
<comment type="similarity">
    <text evidence="2 9">Belongs to the peptidase M18 family.</text>
</comment>
<evidence type="ECO:0000256" key="5">
    <source>
        <dbReference type="ARBA" id="ARBA00022723"/>
    </source>
</evidence>
<dbReference type="SUPFAM" id="SSF101821">
    <property type="entry name" value="Aminopeptidase/glucanase lid domain"/>
    <property type="match status" value="1"/>
</dbReference>
<evidence type="ECO:0000313" key="12">
    <source>
        <dbReference type="Proteomes" id="UP000244989"/>
    </source>
</evidence>
<proteinExistence type="inferred from homology"/>